<gene>
    <name evidence="1" type="ORF">MJB10_07840</name>
</gene>
<dbReference type="RefSeq" id="WP_314803224.1">
    <property type="nucleotide sequence ID" value="NZ_CP130319.1"/>
</dbReference>
<evidence type="ECO:0000313" key="2">
    <source>
        <dbReference type="Proteomes" id="UP001304650"/>
    </source>
</evidence>
<dbReference type="EMBL" id="CP130319">
    <property type="protein sequence ID" value="WNR45995.1"/>
    <property type="molecule type" value="Genomic_DNA"/>
</dbReference>
<dbReference type="SUPFAM" id="SSF51905">
    <property type="entry name" value="FAD/NAD(P)-binding domain"/>
    <property type="match status" value="1"/>
</dbReference>
<protein>
    <recommendedName>
        <fullName evidence="3">FAD dependent oxidoreductase</fullName>
    </recommendedName>
</protein>
<dbReference type="KEGG" id="proo:MJB10_07840"/>
<dbReference type="Proteomes" id="UP001304650">
    <property type="component" value="Chromosome"/>
</dbReference>
<organism evidence="1 2">
    <name type="scientific">Paenibacillus roseopurpureus</name>
    <dbReference type="NCBI Taxonomy" id="2918901"/>
    <lineage>
        <taxon>Bacteria</taxon>
        <taxon>Bacillati</taxon>
        <taxon>Bacillota</taxon>
        <taxon>Bacilli</taxon>
        <taxon>Bacillales</taxon>
        <taxon>Paenibacillaceae</taxon>
        <taxon>Paenibacillus</taxon>
    </lineage>
</organism>
<name>A0AA96RLT0_9BACL</name>
<accession>A0AA96RLT0</accession>
<keyword evidence="2" id="KW-1185">Reference proteome</keyword>
<evidence type="ECO:0008006" key="3">
    <source>
        <dbReference type="Google" id="ProtNLM"/>
    </source>
</evidence>
<evidence type="ECO:0000313" key="1">
    <source>
        <dbReference type="EMBL" id="WNR45995.1"/>
    </source>
</evidence>
<dbReference type="InterPro" id="IPR036188">
    <property type="entry name" value="FAD/NAD-bd_sf"/>
</dbReference>
<proteinExistence type="predicted"/>
<dbReference type="AlphaFoldDB" id="A0AA96RLT0"/>
<sequence>MNAMTKVDYYPLLVCGATFTGIGAAAAAGGKAIVVERSTSVGKEYIEAIHHGERLDQQLKTAFVANFADDLRNRNLLEGHGPLHLPGVHPVLCNTIQKLGLNVLFGTIILEVTPHQQGGYEVVLHNIGGHRTIRVDEILDTTSLRRSTPEDLYKPVRKWLNAYVHPSRSSGDIPVPYTESFTLRKGRFPSEFILSLELEPNCDWASARKAYNELWVNRPPEWHDWTIAAIADQFVYEIPKGLQQLGFRWSWLPSLGLLNPLAAIDEGVHWQMSKEENDYEQITVR</sequence>
<reference evidence="1" key="1">
    <citation type="submission" date="2022-02" db="EMBL/GenBank/DDBJ databases">
        <title>Paenibacillus sp. MBLB1832 Whole Genome Shotgun Sequencing.</title>
        <authorList>
            <person name="Hwang C.Y."/>
            <person name="Cho E.-S."/>
            <person name="Seo M.-J."/>
        </authorList>
    </citation>
    <scope>NUCLEOTIDE SEQUENCE</scope>
    <source>
        <strain evidence="1">MBLB1832</strain>
    </source>
</reference>